<evidence type="ECO:0000259" key="5">
    <source>
        <dbReference type="Pfam" id="PF17954"/>
    </source>
</evidence>
<feature type="binding site" evidence="2">
    <location>
        <position position="101"/>
    </location>
    <ligand>
        <name>Fe cation</name>
        <dbReference type="ChEBI" id="CHEBI:24875"/>
    </ligand>
</feature>
<dbReference type="InterPro" id="IPR003829">
    <property type="entry name" value="Pirin_N_dom"/>
</dbReference>
<dbReference type="Gene3D" id="2.60.120.10">
    <property type="entry name" value="Jelly Rolls"/>
    <property type="match status" value="2"/>
</dbReference>
<proteinExistence type="inferred from homology"/>
<dbReference type="EMBL" id="CP017834">
    <property type="protein sequence ID" value="APJ03633.1"/>
    <property type="molecule type" value="Genomic_DNA"/>
</dbReference>
<evidence type="ECO:0000313" key="6">
    <source>
        <dbReference type="EMBL" id="APJ03633.1"/>
    </source>
</evidence>
<feature type="domain" description="Pirin N-terminal" evidence="4">
    <location>
        <begin position="12"/>
        <end position="119"/>
    </location>
</feature>
<name>A0A1L4D099_9BACT</name>
<protein>
    <recommendedName>
        <fullName evidence="8">Quercetin 2,3-dioxygenase</fullName>
    </recommendedName>
</protein>
<dbReference type="RefSeq" id="WP_148697373.1">
    <property type="nucleotide sequence ID" value="NZ_CP017834.1"/>
</dbReference>
<dbReference type="InterPro" id="IPR012093">
    <property type="entry name" value="Pirin"/>
</dbReference>
<comment type="cofactor">
    <cofactor evidence="2">
        <name>Fe cation</name>
        <dbReference type="ChEBI" id="CHEBI:24875"/>
    </cofactor>
    <text evidence="2">Binds 1 Fe cation per subunit.</text>
</comment>
<dbReference type="Proteomes" id="UP000184731">
    <property type="component" value="Chromosome"/>
</dbReference>
<evidence type="ECO:0000256" key="2">
    <source>
        <dbReference type="PIRSR" id="PIRSR006232-1"/>
    </source>
</evidence>
<dbReference type="PIRSF" id="PIRSF006232">
    <property type="entry name" value="Pirin"/>
    <property type="match status" value="1"/>
</dbReference>
<evidence type="ECO:0000313" key="7">
    <source>
        <dbReference type="Proteomes" id="UP000184731"/>
    </source>
</evidence>
<dbReference type="InterPro" id="IPR041602">
    <property type="entry name" value="Quercetinase_C"/>
</dbReference>
<feature type="binding site" evidence="2">
    <location>
        <position position="57"/>
    </location>
    <ligand>
        <name>Fe cation</name>
        <dbReference type="ChEBI" id="CHEBI:24875"/>
    </ligand>
</feature>
<gene>
    <name evidence="6" type="ORF">AXG55_06820</name>
</gene>
<dbReference type="SUPFAM" id="SSF51182">
    <property type="entry name" value="RmlC-like cupins"/>
    <property type="match status" value="1"/>
</dbReference>
<dbReference type="STRING" id="1915309.AXG55_06820"/>
<keyword evidence="2" id="KW-0408">Iron</keyword>
<feature type="binding site" evidence="2">
    <location>
        <position position="59"/>
    </location>
    <ligand>
        <name>Fe cation</name>
        <dbReference type="ChEBI" id="CHEBI:24875"/>
    </ligand>
</feature>
<organism evidence="6 7">
    <name type="scientific">Silvanigrella aquatica</name>
    <dbReference type="NCBI Taxonomy" id="1915309"/>
    <lineage>
        <taxon>Bacteria</taxon>
        <taxon>Pseudomonadati</taxon>
        <taxon>Bdellovibrionota</taxon>
        <taxon>Oligoflexia</taxon>
        <taxon>Silvanigrellales</taxon>
        <taxon>Silvanigrellaceae</taxon>
        <taxon>Silvanigrella</taxon>
    </lineage>
</organism>
<feature type="domain" description="Quercetin 2,3-dioxygenase C-terminal cupin" evidence="5">
    <location>
        <begin position="144"/>
        <end position="231"/>
    </location>
</feature>
<keyword evidence="7" id="KW-1185">Reference proteome</keyword>
<accession>A0A1L4D099</accession>
<evidence type="ECO:0000259" key="4">
    <source>
        <dbReference type="Pfam" id="PF02678"/>
    </source>
</evidence>
<dbReference type="PANTHER" id="PTHR43212">
    <property type="entry name" value="QUERCETIN 2,3-DIOXYGENASE"/>
    <property type="match status" value="1"/>
</dbReference>
<dbReference type="CDD" id="cd02910">
    <property type="entry name" value="cupin_Yhhw_N"/>
    <property type="match status" value="1"/>
</dbReference>
<reference evidence="6 7" key="1">
    <citation type="submission" date="2016-10" db="EMBL/GenBank/DDBJ databases">
        <title>Silvanigrella aquatica sp. nov., isolated from a freshwater lake located in the Black Forest, Germany, description of Silvanigrellaceae fam. nov., Silvanigrellales ord. nov., reclassification of the order Bdellovibrionales in the class Oligoflexia, reclassification of the families Bacteriovoracaceae and Halobacteriovoraceae in the new order Bacteriovoracales ord. nov., and reclassification of the family Pseudobacteriovoracaceae in the order Oligoflexiales.</title>
        <authorList>
            <person name="Hahn M.W."/>
            <person name="Schmidt J."/>
            <person name="Koll U."/>
            <person name="Rohde M."/>
            <person name="Verbag S."/>
            <person name="Pitt A."/>
            <person name="Nakai R."/>
            <person name="Naganuma T."/>
            <person name="Lang E."/>
        </authorList>
    </citation>
    <scope>NUCLEOTIDE SEQUENCE [LARGE SCALE GENOMIC DNA]</scope>
    <source>
        <strain evidence="6 7">MWH-Nonnen-W8red</strain>
    </source>
</reference>
<keyword evidence="2" id="KW-0479">Metal-binding</keyword>
<sequence>MIHIRKSSDRGKGEFGWLHAKYTFSFGEYYDSLFMGFRNLRVINEDKVEPGQGFPTHGHRNMEIVTFIISGNLEHRDSLGTGSVIREGEIQVMSAGKGIQHSEFNHSNSEFLHLLQIWIEPIVKNQEPSYQQKDFSQINEKLTLIVSPEGTRDSLKIKQDVKIYKAMLAVQESFQYKLERDRHAWIQIAIGSMTFGDNIILEQGDGLAISEGDILVFSAPKSPCQFLIFDLP</sequence>
<dbReference type="InterPro" id="IPR014710">
    <property type="entry name" value="RmlC-like_jellyroll"/>
</dbReference>
<feature type="binding site" evidence="2">
    <location>
        <position position="103"/>
    </location>
    <ligand>
        <name>Fe cation</name>
        <dbReference type="ChEBI" id="CHEBI:24875"/>
    </ligand>
</feature>
<evidence type="ECO:0000256" key="1">
    <source>
        <dbReference type="ARBA" id="ARBA00008416"/>
    </source>
</evidence>
<dbReference type="Pfam" id="PF02678">
    <property type="entry name" value="Pirin"/>
    <property type="match status" value="1"/>
</dbReference>
<dbReference type="KEGG" id="saqi:AXG55_06820"/>
<dbReference type="PANTHER" id="PTHR43212:SF3">
    <property type="entry name" value="QUERCETIN 2,3-DIOXYGENASE"/>
    <property type="match status" value="1"/>
</dbReference>
<dbReference type="Pfam" id="PF17954">
    <property type="entry name" value="Pirin_C_2"/>
    <property type="match status" value="1"/>
</dbReference>
<comment type="similarity">
    <text evidence="1 3">Belongs to the pirin family.</text>
</comment>
<dbReference type="AlphaFoldDB" id="A0A1L4D099"/>
<evidence type="ECO:0000256" key="3">
    <source>
        <dbReference type="RuleBase" id="RU003457"/>
    </source>
</evidence>
<dbReference type="OrthoDB" id="5290824at2"/>
<evidence type="ECO:0008006" key="8">
    <source>
        <dbReference type="Google" id="ProtNLM"/>
    </source>
</evidence>
<dbReference type="GO" id="GO:0046872">
    <property type="term" value="F:metal ion binding"/>
    <property type="evidence" value="ECO:0007669"/>
    <property type="project" value="UniProtKB-KW"/>
</dbReference>
<dbReference type="InterPro" id="IPR011051">
    <property type="entry name" value="RmlC_Cupin_sf"/>
</dbReference>